<dbReference type="EMBL" id="LDTD01000043">
    <property type="protein sequence ID" value="KTT71121.1"/>
    <property type="molecule type" value="Genomic_DNA"/>
</dbReference>
<dbReference type="GO" id="GO:0016787">
    <property type="term" value="F:hydrolase activity"/>
    <property type="evidence" value="ECO:0007669"/>
    <property type="project" value="UniProtKB-KW"/>
</dbReference>
<dbReference type="Proteomes" id="UP000072867">
    <property type="component" value="Unassembled WGS sequence"/>
</dbReference>
<name>A0A147I113_9SPHN</name>
<protein>
    <submittedName>
        <fullName evidence="4">DNA mismatch repair protein MutT</fullName>
    </submittedName>
</protein>
<dbReference type="PANTHER" id="PTHR43046:SF2">
    <property type="entry name" value="8-OXO-DGTP DIPHOSPHATASE-RELATED"/>
    <property type="match status" value="1"/>
</dbReference>
<dbReference type="RefSeq" id="WP_058732959.1">
    <property type="nucleotide sequence ID" value="NZ_LDTD01000043.1"/>
</dbReference>
<comment type="cofactor">
    <cofactor evidence="1">
        <name>Mg(2+)</name>
        <dbReference type="ChEBI" id="CHEBI:18420"/>
    </cofactor>
</comment>
<dbReference type="Gene3D" id="3.90.79.10">
    <property type="entry name" value="Nucleoside Triphosphate Pyrophosphohydrolase"/>
    <property type="match status" value="1"/>
</dbReference>
<keyword evidence="2" id="KW-0378">Hydrolase</keyword>
<evidence type="ECO:0000313" key="5">
    <source>
        <dbReference type="Proteomes" id="UP000072867"/>
    </source>
</evidence>
<dbReference type="PANTHER" id="PTHR43046">
    <property type="entry name" value="GDP-MANNOSE MANNOSYL HYDROLASE"/>
    <property type="match status" value="1"/>
</dbReference>
<gene>
    <name evidence="4" type="ORF">NS319_06670</name>
</gene>
<sequence length="139" mass="15107">MTDPRIIRIAAALIEDGTGRILLVRKAGTHAFMQAGGKIEPGETPVAALIRELDEEIGLSVAESELHPIGRFLAPAAHEPDHRVDAHVFNLRTDRQPVLAAEIAEALWVDPAQVDSMPLAPLTRAYILPAWRDKAGARI</sequence>
<dbReference type="Pfam" id="PF00293">
    <property type="entry name" value="NUDIX"/>
    <property type="match status" value="1"/>
</dbReference>
<proteinExistence type="predicted"/>
<evidence type="ECO:0000256" key="2">
    <source>
        <dbReference type="ARBA" id="ARBA00022801"/>
    </source>
</evidence>
<evidence type="ECO:0000259" key="3">
    <source>
        <dbReference type="PROSITE" id="PS51462"/>
    </source>
</evidence>
<evidence type="ECO:0000313" key="4">
    <source>
        <dbReference type="EMBL" id="KTT71121.1"/>
    </source>
</evidence>
<dbReference type="AlphaFoldDB" id="A0A147I113"/>
<comment type="caution">
    <text evidence="4">The sequence shown here is derived from an EMBL/GenBank/DDBJ whole genome shotgun (WGS) entry which is preliminary data.</text>
</comment>
<dbReference type="PROSITE" id="PS51462">
    <property type="entry name" value="NUDIX"/>
    <property type="match status" value="1"/>
</dbReference>
<evidence type="ECO:0000256" key="1">
    <source>
        <dbReference type="ARBA" id="ARBA00001946"/>
    </source>
</evidence>
<dbReference type="CDD" id="cd04690">
    <property type="entry name" value="NUDIX_Hydrolase"/>
    <property type="match status" value="1"/>
</dbReference>
<feature type="domain" description="Nudix hydrolase" evidence="3">
    <location>
        <begin position="4"/>
        <end position="133"/>
    </location>
</feature>
<reference evidence="4 5" key="1">
    <citation type="journal article" date="2016" name="Front. Microbiol.">
        <title>Genomic Resource of Rice Seed Associated Bacteria.</title>
        <authorList>
            <person name="Midha S."/>
            <person name="Bansal K."/>
            <person name="Sharma S."/>
            <person name="Kumar N."/>
            <person name="Patil P.P."/>
            <person name="Chaudhry V."/>
            <person name="Patil P.B."/>
        </authorList>
    </citation>
    <scope>NUCLEOTIDE SEQUENCE [LARGE SCALE GENOMIC DNA]</scope>
    <source>
        <strain evidence="4 5">NS319</strain>
    </source>
</reference>
<dbReference type="InterPro" id="IPR015797">
    <property type="entry name" value="NUDIX_hydrolase-like_dom_sf"/>
</dbReference>
<dbReference type="SUPFAM" id="SSF55811">
    <property type="entry name" value="Nudix"/>
    <property type="match status" value="1"/>
</dbReference>
<organism evidence="4 5">
    <name type="scientific">Sphingomonas sanguinis</name>
    <dbReference type="NCBI Taxonomy" id="33051"/>
    <lineage>
        <taxon>Bacteria</taxon>
        <taxon>Pseudomonadati</taxon>
        <taxon>Pseudomonadota</taxon>
        <taxon>Alphaproteobacteria</taxon>
        <taxon>Sphingomonadales</taxon>
        <taxon>Sphingomonadaceae</taxon>
        <taxon>Sphingomonas</taxon>
    </lineage>
</organism>
<dbReference type="InterPro" id="IPR020084">
    <property type="entry name" value="NUDIX_hydrolase_CS"/>
</dbReference>
<dbReference type="InterPro" id="IPR000086">
    <property type="entry name" value="NUDIX_hydrolase_dom"/>
</dbReference>
<accession>A0A147I113</accession>
<dbReference type="PATRIC" id="fig|33051.3.peg.2344"/>
<dbReference type="PROSITE" id="PS00893">
    <property type="entry name" value="NUDIX_BOX"/>
    <property type="match status" value="1"/>
</dbReference>